<feature type="transmembrane region" description="Helical" evidence="6">
    <location>
        <begin position="244"/>
        <end position="266"/>
    </location>
</feature>
<feature type="transmembrane region" description="Helical" evidence="6">
    <location>
        <begin position="518"/>
        <end position="541"/>
    </location>
</feature>
<dbReference type="InterPro" id="IPR001898">
    <property type="entry name" value="SLC13A/DASS"/>
</dbReference>
<evidence type="ECO:0000256" key="2">
    <source>
        <dbReference type="ARBA" id="ARBA00022692"/>
    </source>
</evidence>
<sequence length="546" mass="55382">MSAVGNTVVEPVAEPRPDRGGAGRGAAVTRQHASHEHVSYRHTPTGRSTRRDPAGDVPTVPLPVGAAAPTRRTARWGWWLAGAGVAAGLLAALAVALPGPDQGLPAEGRVALVVFAAAVLAWTLSRLDDTFVGLAAVLVLVAAGVLAPDTLFSALGGDIVWLLIAAFVLAAGLTATGLPVRLAVLLCARARSVRQLAHLVTAALVLTALAVPSTSGRAAVALPVFLALAEALRDRTAVVRALALLFPTVILLSAIATLIGAGAHMITVRLLTDMTGAGISYGHWLLLGLPFAVLTAHLATELVLLLMTRRRDRAGTLRLSADRLAAHAGVPVRGPLDAAQWRALAIIAVVVTLWSTEPLHGAPPALVALLGAVLITAPGLGTTRMAPALAGVPWSLLLFMVSTAVLGGALATSGAASWLGTALLGVPAGHGVGFLVLVVGISLTAHLVLQSRSARSSVLVPLVIPLAAGLGLNPAAVAFASTAAAGFCHTLPASAKPVALFGAVTEAPTYRRSDLLRLAVLLGPLVGAMVVGFALVGWPALGLPLR</sequence>
<feature type="transmembrane region" description="Helical" evidence="6">
    <location>
        <begin position="394"/>
        <end position="419"/>
    </location>
</feature>
<gene>
    <name evidence="7" type="ORF">SAMN05421810_106106</name>
</gene>
<dbReference type="GO" id="GO:0022857">
    <property type="term" value="F:transmembrane transporter activity"/>
    <property type="evidence" value="ECO:0007669"/>
    <property type="project" value="InterPro"/>
</dbReference>
<accession>A0A1I5XJ86</accession>
<evidence type="ECO:0000313" key="8">
    <source>
        <dbReference type="Proteomes" id="UP000198727"/>
    </source>
</evidence>
<keyword evidence="8" id="KW-1185">Reference proteome</keyword>
<feature type="transmembrane region" description="Helical" evidence="6">
    <location>
        <begin position="131"/>
        <end position="147"/>
    </location>
</feature>
<keyword evidence="3 6" id="KW-1133">Transmembrane helix</keyword>
<feature type="transmembrane region" description="Helical" evidence="6">
    <location>
        <begin position="431"/>
        <end position="449"/>
    </location>
</feature>
<evidence type="ECO:0000313" key="7">
    <source>
        <dbReference type="EMBL" id="SFQ32018.1"/>
    </source>
</evidence>
<reference evidence="8" key="1">
    <citation type="submission" date="2016-10" db="EMBL/GenBank/DDBJ databases">
        <authorList>
            <person name="Varghese N."/>
            <person name="Submissions S."/>
        </authorList>
    </citation>
    <scope>NUCLEOTIDE SEQUENCE [LARGE SCALE GENOMIC DNA]</scope>
    <source>
        <strain evidence="8">CGMCC 4.5579</strain>
    </source>
</reference>
<dbReference type="Proteomes" id="UP000198727">
    <property type="component" value="Unassembled WGS sequence"/>
</dbReference>
<dbReference type="OrthoDB" id="9156049at2"/>
<name>A0A1I5XJ86_9PSEU</name>
<organism evidence="7 8">
    <name type="scientific">Amycolatopsis arida</name>
    <dbReference type="NCBI Taxonomy" id="587909"/>
    <lineage>
        <taxon>Bacteria</taxon>
        <taxon>Bacillati</taxon>
        <taxon>Actinomycetota</taxon>
        <taxon>Actinomycetes</taxon>
        <taxon>Pseudonocardiales</taxon>
        <taxon>Pseudonocardiaceae</taxon>
        <taxon>Amycolatopsis</taxon>
    </lineage>
</organism>
<dbReference type="PANTHER" id="PTHR43652:SF2">
    <property type="entry name" value="BASIC AMINO ACID ANTIPORTER YFCC-RELATED"/>
    <property type="match status" value="1"/>
</dbReference>
<dbReference type="GO" id="GO:0005886">
    <property type="term" value="C:plasma membrane"/>
    <property type="evidence" value="ECO:0007669"/>
    <property type="project" value="TreeGrafter"/>
</dbReference>
<proteinExistence type="predicted"/>
<feature type="region of interest" description="Disordered" evidence="5">
    <location>
        <begin position="1"/>
        <end position="64"/>
    </location>
</feature>
<feature type="transmembrane region" description="Helical" evidence="6">
    <location>
        <begin position="108"/>
        <end position="124"/>
    </location>
</feature>
<evidence type="ECO:0000256" key="1">
    <source>
        <dbReference type="ARBA" id="ARBA00004141"/>
    </source>
</evidence>
<evidence type="ECO:0000256" key="6">
    <source>
        <dbReference type="SAM" id="Phobius"/>
    </source>
</evidence>
<dbReference type="PANTHER" id="PTHR43652">
    <property type="entry name" value="BASIC AMINO ACID ANTIPORTER YFCC-RELATED"/>
    <property type="match status" value="1"/>
</dbReference>
<dbReference type="AlphaFoldDB" id="A0A1I5XJ86"/>
<evidence type="ECO:0000256" key="4">
    <source>
        <dbReference type="ARBA" id="ARBA00023136"/>
    </source>
</evidence>
<dbReference type="InterPro" id="IPR051679">
    <property type="entry name" value="DASS-Related_Transporters"/>
</dbReference>
<feature type="transmembrane region" description="Helical" evidence="6">
    <location>
        <begin position="286"/>
        <end position="308"/>
    </location>
</feature>
<dbReference type="STRING" id="587909.SAMN05421810_106106"/>
<evidence type="ECO:0000256" key="5">
    <source>
        <dbReference type="SAM" id="MobiDB-lite"/>
    </source>
</evidence>
<feature type="transmembrane region" description="Helical" evidence="6">
    <location>
        <begin position="159"/>
        <end position="180"/>
    </location>
</feature>
<keyword evidence="4 6" id="KW-0472">Membrane</keyword>
<comment type="subcellular location">
    <subcellularLocation>
        <location evidence="1">Membrane</location>
        <topology evidence="1">Multi-pass membrane protein</topology>
    </subcellularLocation>
</comment>
<dbReference type="EMBL" id="FOWW01000006">
    <property type="protein sequence ID" value="SFQ32018.1"/>
    <property type="molecule type" value="Genomic_DNA"/>
</dbReference>
<dbReference type="Pfam" id="PF00939">
    <property type="entry name" value="Na_sulph_symp"/>
    <property type="match status" value="1"/>
</dbReference>
<keyword evidence="2 6" id="KW-0812">Transmembrane</keyword>
<evidence type="ECO:0000256" key="3">
    <source>
        <dbReference type="ARBA" id="ARBA00022989"/>
    </source>
</evidence>
<protein>
    <submittedName>
        <fullName evidence="7">Anion transporter</fullName>
    </submittedName>
</protein>
<feature type="transmembrane region" description="Helical" evidence="6">
    <location>
        <begin position="76"/>
        <end position="96"/>
    </location>
</feature>